<evidence type="ECO:0000256" key="6">
    <source>
        <dbReference type="ARBA" id="ARBA00022737"/>
    </source>
</evidence>
<dbReference type="AlphaFoldDB" id="A0A1E5QJS0"/>
<dbReference type="GO" id="GO:0097363">
    <property type="term" value="F:protein O-acetylglucosaminyltransferase activity"/>
    <property type="evidence" value="ECO:0007669"/>
    <property type="project" value="UniProtKB-EC"/>
</dbReference>
<name>A0A1E5QJS0_9CYAN</name>
<dbReference type="InterPro" id="IPR029489">
    <property type="entry name" value="OGT/SEC/SPY_C"/>
</dbReference>
<proteinExistence type="inferred from homology"/>
<comment type="similarity">
    <text evidence="2">Belongs to the glycosyltransferase 41 family. O-GlcNAc transferase subfamily.</text>
</comment>
<comment type="caution">
    <text evidence="10">The sequence shown here is derived from an EMBL/GenBank/DDBJ whole genome shotgun (WGS) entry which is preliminary data.</text>
</comment>
<keyword evidence="6" id="KW-0677">Repeat</keyword>
<accession>A0A1E5QJS0</accession>
<protein>
    <recommendedName>
        <fullName evidence="3">protein O-GlcNAc transferase</fullName>
        <ecNumber evidence="3">2.4.1.255</ecNumber>
    </recommendedName>
</protein>
<gene>
    <name evidence="10" type="ORF">BH720_14015</name>
</gene>
<evidence type="ECO:0000256" key="2">
    <source>
        <dbReference type="ARBA" id="ARBA00005386"/>
    </source>
</evidence>
<feature type="repeat" description="TPR" evidence="8">
    <location>
        <begin position="10"/>
        <end position="43"/>
    </location>
</feature>
<sequence length="743" mass="85846">MNPNLPSSSVPQWQEQAQQYWDKGDYTQAASLYEQAIAKEPDHLAHYWHLGLLLVLQGQEAEAQATWFMAIAESAPEEIEAHTLQLVQVLHQEAERQAYQENYAVAWAIRQHIRELIPDNFNNLLLLVQLAIKLENYSGEDLETLGILEQLRSLPKIEVNSDLLLHLLGQVLDFALLDPLSLEFVEACLPFATSPQDYANLLLLTALEANYTLKLPKLATRYAELSLQLDPDRSEALTQLASFYQNAGEYEKGMATAKLCYERSQTLLEQIFANHLVMRGLMNAGGYWDEALEWLDKLENSLHAIVSEYPLNLISVQALRLINSAFFFPYLRDEAEGNRVLQNQLAQLFQDNVQTYAAEPAQRYAQRHQLWRSQRRENKRPLRLGYISHCFCQHSVGWLARWLLNHHDRDRVELYGYFISYKAIDDPIQEWYVNQFTEARKFKGETLEIAEQIFQDEIDILIELDSVTLDVTCEVMALKPAPIQVTWLGWDASGVPAIDYYIADPYVLPESASTYYREKIWRLPQTYVAVDGFEVAVPTWRREDFEIEEDAIVYFSAQRGYKRHRETTRLQLQILKQVPNSYFAVKGLADETSVKRFFLELAAEEGINPDRFRFLPGVPSEPIHRANLNIADVVLDTYPYNGATTTLETLWMGIPLVTRVGDEFSSRNSYTMLVNAGITEGIAWTDEEYVEWGVRLGLDPSLRQLVTWKLLRSRQTAPLWNGKRFAREMENAYEQMWQRYCEG</sequence>
<dbReference type="OrthoDB" id="146908at2"/>
<evidence type="ECO:0000256" key="5">
    <source>
        <dbReference type="ARBA" id="ARBA00022679"/>
    </source>
</evidence>
<evidence type="ECO:0000256" key="8">
    <source>
        <dbReference type="PROSITE-ProRule" id="PRU00339"/>
    </source>
</evidence>
<dbReference type="EMBL" id="MJGC01000065">
    <property type="protein sequence ID" value="OEJ74583.1"/>
    <property type="molecule type" value="Genomic_DNA"/>
</dbReference>
<dbReference type="STRING" id="1781255.BH720_14015"/>
<dbReference type="InterPro" id="IPR019734">
    <property type="entry name" value="TPR_rpt"/>
</dbReference>
<dbReference type="InterPro" id="IPR011990">
    <property type="entry name" value="TPR-like_helical_dom_sf"/>
</dbReference>
<reference evidence="10" key="1">
    <citation type="submission" date="2016-09" db="EMBL/GenBank/DDBJ databases">
        <title>Draft genome of thermotolerant cyanobacterium Desertifilum sp. strain IPPAS B-1220.</title>
        <authorList>
            <person name="Sinetova M.A."/>
            <person name="Bolakhan K."/>
            <person name="Zayadan B.K."/>
            <person name="Mironov K.S."/>
            <person name="Ustinova V."/>
            <person name="Kupriyanova E.V."/>
            <person name="Sidorov R.A."/>
            <person name="Skrypnik A.N."/>
            <person name="Gogoleva N.E."/>
            <person name="Gogolev Y.V."/>
            <person name="Los D.A."/>
        </authorList>
    </citation>
    <scope>NUCLEOTIDE SEQUENCE [LARGE SCALE GENOMIC DNA]</scope>
    <source>
        <strain evidence="10">IPPAS B-1220</strain>
    </source>
</reference>
<dbReference type="SUPFAM" id="SSF53756">
    <property type="entry name" value="UDP-Glycosyltransferase/glycogen phosphorylase"/>
    <property type="match status" value="1"/>
</dbReference>
<dbReference type="Pfam" id="PF13844">
    <property type="entry name" value="Glyco_transf_41"/>
    <property type="match status" value="2"/>
</dbReference>
<dbReference type="SUPFAM" id="SSF48452">
    <property type="entry name" value="TPR-like"/>
    <property type="match status" value="2"/>
</dbReference>
<dbReference type="Gene3D" id="3.40.50.11380">
    <property type="match status" value="1"/>
</dbReference>
<evidence type="ECO:0000256" key="1">
    <source>
        <dbReference type="ARBA" id="ARBA00004922"/>
    </source>
</evidence>
<evidence type="ECO:0000256" key="7">
    <source>
        <dbReference type="ARBA" id="ARBA00022803"/>
    </source>
</evidence>
<keyword evidence="4" id="KW-0328">Glycosyltransferase</keyword>
<dbReference type="RefSeq" id="WP_069967835.1">
    <property type="nucleotide sequence ID" value="NZ_CM124774.1"/>
</dbReference>
<dbReference type="InterPro" id="IPR051939">
    <property type="entry name" value="Glycosyltr_41/O-GlcNAc_trsf"/>
</dbReference>
<dbReference type="SMART" id="SM00028">
    <property type="entry name" value="TPR"/>
    <property type="match status" value="2"/>
</dbReference>
<feature type="domain" description="O-GlcNAc transferase C-terminal" evidence="9">
    <location>
        <begin position="541"/>
        <end position="729"/>
    </location>
</feature>
<comment type="pathway">
    <text evidence="1">Protein modification; protein glycosylation.</text>
</comment>
<dbReference type="PANTHER" id="PTHR44835">
    <property type="entry name" value="UDP-N-ACETYLGLUCOSAMINE--PEPTIDE N-ACETYLGLUCOSAMINYLTRANSFERASE SPINDLY-RELATED"/>
    <property type="match status" value="1"/>
</dbReference>
<dbReference type="Pfam" id="PF13432">
    <property type="entry name" value="TPR_16"/>
    <property type="match status" value="1"/>
</dbReference>
<dbReference type="Gene3D" id="3.40.50.2000">
    <property type="entry name" value="Glycogen Phosphorylase B"/>
    <property type="match status" value="1"/>
</dbReference>
<evidence type="ECO:0000259" key="9">
    <source>
        <dbReference type="Pfam" id="PF13844"/>
    </source>
</evidence>
<keyword evidence="5 10" id="KW-0808">Transferase</keyword>
<dbReference type="PROSITE" id="PS50005">
    <property type="entry name" value="TPR"/>
    <property type="match status" value="1"/>
</dbReference>
<evidence type="ECO:0000256" key="3">
    <source>
        <dbReference type="ARBA" id="ARBA00011970"/>
    </source>
</evidence>
<evidence type="ECO:0000256" key="4">
    <source>
        <dbReference type="ARBA" id="ARBA00022676"/>
    </source>
</evidence>
<dbReference type="PANTHER" id="PTHR44835:SF1">
    <property type="entry name" value="PROTEIN O-GLCNAC TRANSFERASE"/>
    <property type="match status" value="1"/>
</dbReference>
<evidence type="ECO:0000313" key="10">
    <source>
        <dbReference type="EMBL" id="OEJ74583.1"/>
    </source>
</evidence>
<organism evidence="10">
    <name type="scientific">Desertifilum tharense IPPAS B-1220</name>
    <dbReference type="NCBI Taxonomy" id="1781255"/>
    <lineage>
        <taxon>Bacteria</taxon>
        <taxon>Bacillati</taxon>
        <taxon>Cyanobacteriota</taxon>
        <taxon>Cyanophyceae</taxon>
        <taxon>Desertifilales</taxon>
        <taxon>Desertifilaceae</taxon>
        <taxon>Desertifilum</taxon>
    </lineage>
</organism>
<dbReference type="EC" id="2.4.1.255" evidence="3"/>
<keyword evidence="7 8" id="KW-0802">TPR repeat</keyword>
<dbReference type="Gene3D" id="1.25.40.10">
    <property type="entry name" value="Tetratricopeptide repeat domain"/>
    <property type="match status" value="2"/>
</dbReference>
<feature type="domain" description="O-GlcNAc transferase C-terminal" evidence="9">
    <location>
        <begin position="373"/>
        <end position="531"/>
    </location>
</feature>